<dbReference type="SMART" id="SM00354">
    <property type="entry name" value="HTH_LACI"/>
    <property type="match status" value="1"/>
</dbReference>
<feature type="region of interest" description="Disordered" evidence="4">
    <location>
        <begin position="335"/>
        <end position="354"/>
    </location>
</feature>
<dbReference type="OrthoDB" id="9796186at2"/>
<evidence type="ECO:0000313" key="7">
    <source>
        <dbReference type="EMBL" id="SDF94299.1"/>
    </source>
</evidence>
<dbReference type="AlphaFoldDB" id="A0A1G7Q8L9"/>
<evidence type="ECO:0000256" key="1">
    <source>
        <dbReference type="ARBA" id="ARBA00023015"/>
    </source>
</evidence>
<accession>A0A1G7Q8L9</accession>
<dbReference type="GO" id="GO:0000976">
    <property type="term" value="F:transcription cis-regulatory region binding"/>
    <property type="evidence" value="ECO:0007669"/>
    <property type="project" value="TreeGrafter"/>
</dbReference>
<dbReference type="InterPro" id="IPR000843">
    <property type="entry name" value="HTH_LacI"/>
</dbReference>
<keyword evidence="8" id="KW-1185">Reference proteome</keyword>
<dbReference type="InterPro" id="IPR001387">
    <property type="entry name" value="Cro/C1-type_HTH"/>
</dbReference>
<evidence type="ECO:0000256" key="2">
    <source>
        <dbReference type="ARBA" id="ARBA00023125"/>
    </source>
</evidence>
<dbReference type="GO" id="GO:0003700">
    <property type="term" value="F:DNA-binding transcription factor activity"/>
    <property type="evidence" value="ECO:0007669"/>
    <property type="project" value="TreeGrafter"/>
</dbReference>
<dbReference type="PANTHER" id="PTHR30146:SF109">
    <property type="entry name" value="HTH-TYPE TRANSCRIPTIONAL REGULATOR GALS"/>
    <property type="match status" value="1"/>
</dbReference>
<proteinExistence type="predicted"/>
<protein>
    <submittedName>
        <fullName evidence="7">Transcriptional regulator, LacI family</fullName>
    </submittedName>
</protein>
<feature type="domain" description="HTH cro/C1-type" evidence="6">
    <location>
        <begin position="4"/>
        <end position="25"/>
    </location>
</feature>
<dbReference type="CDD" id="cd01392">
    <property type="entry name" value="HTH_LacI"/>
    <property type="match status" value="1"/>
</dbReference>
<dbReference type="Gene3D" id="1.10.260.40">
    <property type="entry name" value="lambda repressor-like DNA-binding domains"/>
    <property type="match status" value="1"/>
</dbReference>
<organism evidence="7 8">
    <name type="scientific">Terriglobus roseus</name>
    <dbReference type="NCBI Taxonomy" id="392734"/>
    <lineage>
        <taxon>Bacteria</taxon>
        <taxon>Pseudomonadati</taxon>
        <taxon>Acidobacteriota</taxon>
        <taxon>Terriglobia</taxon>
        <taxon>Terriglobales</taxon>
        <taxon>Acidobacteriaceae</taxon>
        <taxon>Terriglobus</taxon>
    </lineage>
</organism>
<evidence type="ECO:0000259" key="5">
    <source>
        <dbReference type="PROSITE" id="PS50932"/>
    </source>
</evidence>
<evidence type="ECO:0000313" key="8">
    <source>
        <dbReference type="Proteomes" id="UP000182427"/>
    </source>
</evidence>
<evidence type="ECO:0000256" key="4">
    <source>
        <dbReference type="SAM" id="MobiDB-lite"/>
    </source>
</evidence>
<dbReference type="EMBL" id="LT629690">
    <property type="protein sequence ID" value="SDF94299.1"/>
    <property type="molecule type" value="Genomic_DNA"/>
</dbReference>
<dbReference type="Proteomes" id="UP000182427">
    <property type="component" value="Chromosome I"/>
</dbReference>
<dbReference type="InterPro" id="IPR010982">
    <property type="entry name" value="Lambda_DNA-bd_dom_sf"/>
</dbReference>
<sequence length="354" mass="38265">MAPTQKELAKLAGVSAGTVSNVVNGVPGVSEAARQRVLAAIRELNYQPNLIARSLRTNRTHTLGIVVPDITVPFYPHIIRGAESAAREAGYFLMVLDSENDHERESAMLELLRSQRSEGTLLVAAGGHGWSKEQAASVTAQAPLVCLDRLPEGLAVDSVCVDDARAAAMAVSHLVERGHREIAVITGPPTLRNEQARLRGYRTAMQHHGLQVRERLVWQAGFQQGEIARVCQEGLLGSRERPTAIFATNGVTGLGMLKALYALGLETPRDVAVVCFDELNGEDFFRPGITTVVQPAADIGARAVQVLLRRIRNSGETPLPLETVRLPATLVVRESSSEPHAARGTARPRIKKRG</sequence>
<keyword evidence="2" id="KW-0238">DNA-binding</keyword>
<dbReference type="PROSITE" id="PS50943">
    <property type="entry name" value="HTH_CROC1"/>
    <property type="match status" value="1"/>
</dbReference>
<feature type="domain" description="HTH lacI-type" evidence="5">
    <location>
        <begin position="3"/>
        <end position="57"/>
    </location>
</feature>
<dbReference type="Pfam" id="PF13377">
    <property type="entry name" value="Peripla_BP_3"/>
    <property type="match status" value="1"/>
</dbReference>
<dbReference type="PROSITE" id="PS50932">
    <property type="entry name" value="HTH_LACI_2"/>
    <property type="match status" value="1"/>
</dbReference>
<dbReference type="Pfam" id="PF00356">
    <property type="entry name" value="LacI"/>
    <property type="match status" value="1"/>
</dbReference>
<keyword evidence="3" id="KW-0804">Transcription</keyword>
<dbReference type="SUPFAM" id="SSF53822">
    <property type="entry name" value="Periplasmic binding protein-like I"/>
    <property type="match status" value="1"/>
</dbReference>
<gene>
    <name evidence="7" type="ORF">SAMN05444167_3775</name>
</gene>
<dbReference type="RefSeq" id="WP_083346520.1">
    <property type="nucleotide sequence ID" value="NZ_LT629690.1"/>
</dbReference>
<dbReference type="SUPFAM" id="SSF47413">
    <property type="entry name" value="lambda repressor-like DNA-binding domains"/>
    <property type="match status" value="1"/>
</dbReference>
<evidence type="ECO:0000259" key="6">
    <source>
        <dbReference type="PROSITE" id="PS50943"/>
    </source>
</evidence>
<evidence type="ECO:0000256" key="3">
    <source>
        <dbReference type="ARBA" id="ARBA00023163"/>
    </source>
</evidence>
<dbReference type="Gene3D" id="3.40.50.2300">
    <property type="match status" value="2"/>
</dbReference>
<keyword evidence="1" id="KW-0805">Transcription regulation</keyword>
<dbReference type="InterPro" id="IPR028082">
    <property type="entry name" value="Peripla_BP_I"/>
</dbReference>
<dbReference type="CDD" id="cd06267">
    <property type="entry name" value="PBP1_LacI_sugar_binding-like"/>
    <property type="match status" value="1"/>
</dbReference>
<dbReference type="InterPro" id="IPR046335">
    <property type="entry name" value="LacI/GalR-like_sensor"/>
</dbReference>
<dbReference type="PANTHER" id="PTHR30146">
    <property type="entry name" value="LACI-RELATED TRANSCRIPTIONAL REPRESSOR"/>
    <property type="match status" value="1"/>
</dbReference>
<reference evidence="7 8" key="1">
    <citation type="submission" date="2016-10" db="EMBL/GenBank/DDBJ databases">
        <authorList>
            <person name="de Groot N.N."/>
        </authorList>
    </citation>
    <scope>NUCLEOTIDE SEQUENCE [LARGE SCALE GENOMIC DNA]</scope>
    <source>
        <strain evidence="7 8">GAS232</strain>
    </source>
</reference>
<name>A0A1G7Q8L9_9BACT</name>